<keyword evidence="5 9" id="KW-0560">Oxidoreductase</keyword>
<evidence type="ECO:0000256" key="7">
    <source>
        <dbReference type="PROSITE-ProRule" id="PRU00433"/>
    </source>
</evidence>
<feature type="domain" description="Cytochrome c" evidence="8">
    <location>
        <begin position="93"/>
        <end position="220"/>
    </location>
</feature>
<dbReference type="STRING" id="1005048.CFU_0144"/>
<reference evidence="9 10" key="3">
    <citation type="journal article" date="2008" name="FEMS Microbiol. Ecol.">
        <title>Identification and characterization of genes underlying chitinolysis in Collimonas fungivorans Ter331.</title>
        <authorList>
            <person name="Fritsche K."/>
            <person name="de Boer W."/>
            <person name="Gerards S."/>
            <person name="van den Berg M."/>
            <person name="van Veen J.A."/>
            <person name="Leveau J.H."/>
        </authorList>
    </citation>
    <scope>NUCLEOTIDE SEQUENCE [LARGE SCALE GENOMIC DNA]</scope>
    <source>
        <strain evidence="9 10">Ter331</strain>
    </source>
</reference>
<gene>
    <name evidence="9" type="ordered locus">CFU_0144</name>
</gene>
<dbReference type="PANTHER" id="PTHR30600">
    <property type="entry name" value="CYTOCHROME C PEROXIDASE-RELATED"/>
    <property type="match status" value="1"/>
</dbReference>
<evidence type="ECO:0000256" key="4">
    <source>
        <dbReference type="ARBA" id="ARBA00022729"/>
    </source>
</evidence>
<proteinExistence type="predicted"/>
<keyword evidence="9" id="KW-0812">Transmembrane</keyword>
<dbReference type="GO" id="GO:0046872">
    <property type="term" value="F:metal ion binding"/>
    <property type="evidence" value="ECO:0007669"/>
    <property type="project" value="UniProtKB-KW"/>
</dbReference>
<feature type="domain" description="Cytochrome c" evidence="8">
    <location>
        <begin position="277"/>
        <end position="453"/>
    </location>
</feature>
<keyword evidence="9" id="KW-0472">Membrane</keyword>
<evidence type="ECO:0000313" key="10">
    <source>
        <dbReference type="Proteomes" id="UP000008392"/>
    </source>
</evidence>
<dbReference type="SUPFAM" id="SSF46626">
    <property type="entry name" value="Cytochrome c"/>
    <property type="match status" value="2"/>
</dbReference>
<dbReference type="InterPro" id="IPR004852">
    <property type="entry name" value="Di-haem_cyt_c_peroxidsae"/>
</dbReference>
<dbReference type="GO" id="GO:0020037">
    <property type="term" value="F:heme binding"/>
    <property type="evidence" value="ECO:0007669"/>
    <property type="project" value="InterPro"/>
</dbReference>
<dbReference type="GO" id="GO:0030313">
    <property type="term" value="C:cell envelope"/>
    <property type="evidence" value="ECO:0007669"/>
    <property type="project" value="UniProtKB-SubCell"/>
</dbReference>
<reference evidence="9 10" key="5">
    <citation type="journal article" date="2011" name="ISME J.">
        <title>Dual transcriptional profiling of a bacterial/fungal confrontation: Collimonas fungivorans versus Aspergillus niger.</title>
        <authorList>
            <person name="Mela F."/>
            <person name="Fritsche K."/>
            <person name="de Boer W."/>
            <person name="van Veen J.A."/>
            <person name="de Graaff L.H."/>
            <person name="van den Berg M."/>
            <person name="Leveau J.H."/>
        </authorList>
    </citation>
    <scope>NUCLEOTIDE SEQUENCE [LARGE SCALE GENOMIC DNA]</scope>
    <source>
        <strain evidence="9 10">Ter331</strain>
    </source>
</reference>
<reference evidence="9 10" key="4">
    <citation type="journal article" date="2010" name="Environ. Microbiol.">
        <title>The bacterial genus Collimonas: mycophagy, weathering and other adaptive solutions to life in oligotrophic soil environments.</title>
        <authorList>
            <person name="Leveau J.H."/>
            <person name="Uroz S."/>
            <person name="de Boer W."/>
        </authorList>
    </citation>
    <scope>NUCLEOTIDE SEQUENCE [LARGE SCALE GENOMIC DNA]</scope>
    <source>
        <strain evidence="9 10">Ter331</strain>
    </source>
</reference>
<evidence type="ECO:0000313" key="9">
    <source>
        <dbReference type="EMBL" id="AEK59982.1"/>
    </source>
</evidence>
<reference evidence="10" key="6">
    <citation type="submission" date="2011-05" db="EMBL/GenBank/DDBJ databases">
        <title>Complete sequence of Collimonas fungivorans Ter331.</title>
        <authorList>
            <person name="Leveau J.H."/>
        </authorList>
    </citation>
    <scope>NUCLEOTIDE SEQUENCE [LARGE SCALE GENOMIC DNA]</scope>
    <source>
        <strain evidence="10">Ter331</strain>
    </source>
</reference>
<evidence type="ECO:0000256" key="6">
    <source>
        <dbReference type="ARBA" id="ARBA00023004"/>
    </source>
</evidence>
<dbReference type="GO" id="GO:0004130">
    <property type="term" value="F:cytochrome-c peroxidase activity"/>
    <property type="evidence" value="ECO:0007669"/>
    <property type="project" value="UniProtKB-EC"/>
</dbReference>
<evidence type="ECO:0000259" key="8">
    <source>
        <dbReference type="PROSITE" id="PS51007"/>
    </source>
</evidence>
<dbReference type="InterPro" id="IPR009056">
    <property type="entry name" value="Cyt_c-like_dom"/>
</dbReference>
<sequence length="458" mass="50159">MDVSSFCHTTLLGLPPIQFNAAQRSARPPRLVNIPMKPAVIAAVIVFMSGVAVLALNGCGQQHADAEAAKPAAPAYVGAAYAPTLKKQPSVAAMTALGRTMFSDPSLSASGKMSCATCHSPDHAFGPPNNLAVQLGGKEMKTLGTRAVPSLRYIQNVPAFTEHFFDDDGDDSIDAGPTGGHNWDGRAPSTHDQARIPLLSAHEMGNASAAEVVEKLKKASYVAQFRATFGEDIFDNQEQAFKWALMALEVFQESPTEFYPYNSKYDAFLRQQTQLSKQELNGLRLFNDASKGNCASCHISEITASGAFPQFTDYGLIAIGVPRNKNIPANADPKYFDMGLCGPDRTDLKDKTEYCGMFKTPSLRNVATRQVFFHNGAFTSLEQVMKFYVQRDTQPQKWYPRDKDGKVRKFDDLPEAYHGNVNVEAPFDRKPGDRPALTDGEIKDVIAFLKTLNDGYRP</sequence>
<dbReference type="AlphaFoldDB" id="G0AG91"/>
<dbReference type="GO" id="GO:0009055">
    <property type="term" value="F:electron transfer activity"/>
    <property type="evidence" value="ECO:0007669"/>
    <property type="project" value="InterPro"/>
</dbReference>
<dbReference type="Gene3D" id="1.10.760.10">
    <property type="entry name" value="Cytochrome c-like domain"/>
    <property type="match status" value="2"/>
</dbReference>
<keyword evidence="4" id="KW-0732">Signal</keyword>
<accession>G0AG91</accession>
<evidence type="ECO:0000256" key="3">
    <source>
        <dbReference type="ARBA" id="ARBA00022723"/>
    </source>
</evidence>
<dbReference type="Proteomes" id="UP000008392">
    <property type="component" value="Chromosome"/>
</dbReference>
<keyword evidence="9" id="KW-0575">Peroxidase</keyword>
<dbReference type="InterPro" id="IPR051395">
    <property type="entry name" value="Cytochrome_c_Peroxidase/MauG"/>
</dbReference>
<keyword evidence="2 7" id="KW-0349">Heme</keyword>
<evidence type="ECO:0000256" key="1">
    <source>
        <dbReference type="ARBA" id="ARBA00004196"/>
    </source>
</evidence>
<dbReference type="PROSITE" id="PS51007">
    <property type="entry name" value="CYTC"/>
    <property type="match status" value="2"/>
</dbReference>
<dbReference type="HOGENOM" id="CLU_034652_0_0_4"/>
<keyword evidence="6 7" id="KW-0408">Iron</keyword>
<evidence type="ECO:0000256" key="5">
    <source>
        <dbReference type="ARBA" id="ARBA00023002"/>
    </source>
</evidence>
<name>G0AG91_COLFT</name>
<dbReference type="EC" id="1.11.1.5" evidence="9"/>
<dbReference type="PANTHER" id="PTHR30600:SF10">
    <property type="entry name" value="BLL6722 PROTEIN"/>
    <property type="match status" value="1"/>
</dbReference>
<evidence type="ECO:0000256" key="2">
    <source>
        <dbReference type="ARBA" id="ARBA00022617"/>
    </source>
</evidence>
<dbReference type="KEGG" id="cfu:CFU_0144"/>
<protein>
    <submittedName>
        <fullName evidence="9">Putative lipoprotein transmembrane</fullName>
        <ecNumber evidence="9">1.11.1.5</ecNumber>
    </submittedName>
</protein>
<comment type="subcellular location">
    <subcellularLocation>
        <location evidence="1">Cell envelope</location>
    </subcellularLocation>
</comment>
<organism evidence="9 10">
    <name type="scientific">Collimonas fungivorans (strain Ter331)</name>
    <dbReference type="NCBI Taxonomy" id="1005048"/>
    <lineage>
        <taxon>Bacteria</taxon>
        <taxon>Pseudomonadati</taxon>
        <taxon>Pseudomonadota</taxon>
        <taxon>Betaproteobacteria</taxon>
        <taxon>Burkholderiales</taxon>
        <taxon>Oxalobacteraceae</taxon>
        <taxon>Collimonas</taxon>
    </lineage>
</organism>
<keyword evidence="10" id="KW-1185">Reference proteome</keyword>
<dbReference type="EMBL" id="CP002745">
    <property type="protein sequence ID" value="AEK59982.1"/>
    <property type="molecule type" value="Genomic_DNA"/>
</dbReference>
<keyword evidence="9" id="KW-0449">Lipoprotein</keyword>
<reference evidence="9 10" key="2">
    <citation type="journal article" date="2006" name="J. Microbiol. Methods">
        <title>Genomic flank-sequencing of plasposon insertion sites for rapid identification of functional genes.</title>
        <authorList>
            <person name="Leveau J.H."/>
            <person name="Gerards S."/>
            <person name="Fritsche K."/>
            <person name="Zondag G."/>
            <person name="van Veen J.A."/>
        </authorList>
    </citation>
    <scope>NUCLEOTIDE SEQUENCE [LARGE SCALE GENOMIC DNA]</scope>
    <source>
        <strain evidence="9 10">Ter331</strain>
    </source>
</reference>
<reference evidence="9 10" key="1">
    <citation type="journal article" date="2004" name="Environ. Microbiol.">
        <title>Phylogeny-function analysis of (meta)genomic libraries: screening for expression of ribosomal RNA genes by large-insert library fluorescent in situ hybridization (LIL-FISH).</title>
        <authorList>
            <person name="Leveau J.H."/>
            <person name="Gerards S."/>
            <person name="de Boer W."/>
            <person name="van Veen J.A."/>
        </authorList>
    </citation>
    <scope>NUCLEOTIDE SEQUENCE [LARGE SCALE GENOMIC DNA]</scope>
    <source>
        <strain evidence="9 10">Ter331</strain>
    </source>
</reference>
<dbReference type="InterPro" id="IPR036909">
    <property type="entry name" value="Cyt_c-like_dom_sf"/>
</dbReference>
<dbReference type="eggNOG" id="COG1858">
    <property type="taxonomic scope" value="Bacteria"/>
</dbReference>
<dbReference type="Pfam" id="PF03150">
    <property type="entry name" value="CCP_MauG"/>
    <property type="match status" value="1"/>
</dbReference>
<keyword evidence="3 7" id="KW-0479">Metal-binding</keyword>